<protein>
    <submittedName>
        <fullName evidence="2">Uncharacterized protein</fullName>
    </submittedName>
</protein>
<evidence type="ECO:0000256" key="1">
    <source>
        <dbReference type="SAM" id="MobiDB-lite"/>
    </source>
</evidence>
<reference evidence="2" key="1">
    <citation type="submission" date="2020-08" db="EMBL/GenBank/DDBJ databases">
        <title>Multicomponent nature underlies the extraordinary mechanical properties of spider dragline silk.</title>
        <authorList>
            <person name="Kono N."/>
            <person name="Nakamura H."/>
            <person name="Mori M."/>
            <person name="Yoshida Y."/>
            <person name="Ohtoshi R."/>
            <person name="Malay A.D."/>
            <person name="Moran D.A.P."/>
            <person name="Tomita M."/>
            <person name="Numata K."/>
            <person name="Arakawa K."/>
        </authorList>
    </citation>
    <scope>NUCLEOTIDE SEQUENCE</scope>
</reference>
<accession>A0A8X6NUD6</accession>
<feature type="region of interest" description="Disordered" evidence="1">
    <location>
        <begin position="39"/>
        <end position="87"/>
    </location>
</feature>
<evidence type="ECO:0000313" key="2">
    <source>
        <dbReference type="EMBL" id="GFT32724.1"/>
    </source>
</evidence>
<proteinExistence type="predicted"/>
<dbReference type="EMBL" id="BMAW01108181">
    <property type="protein sequence ID" value="GFT32724.1"/>
    <property type="molecule type" value="Genomic_DNA"/>
</dbReference>
<organism evidence="2 3">
    <name type="scientific">Nephila pilipes</name>
    <name type="common">Giant wood spider</name>
    <name type="synonym">Nephila maculata</name>
    <dbReference type="NCBI Taxonomy" id="299642"/>
    <lineage>
        <taxon>Eukaryota</taxon>
        <taxon>Metazoa</taxon>
        <taxon>Ecdysozoa</taxon>
        <taxon>Arthropoda</taxon>
        <taxon>Chelicerata</taxon>
        <taxon>Arachnida</taxon>
        <taxon>Araneae</taxon>
        <taxon>Araneomorphae</taxon>
        <taxon>Entelegynae</taxon>
        <taxon>Araneoidea</taxon>
        <taxon>Nephilidae</taxon>
        <taxon>Nephila</taxon>
    </lineage>
</organism>
<sequence length="87" mass="9539">MPVNARVARREQQHCQTVRKNIKKAHSHLVTSATDVIQPATKKHAAPPTAQHCRNKTALAERSGQKPLADPGVSRLQCSDLSSEPPR</sequence>
<dbReference type="Proteomes" id="UP000887013">
    <property type="component" value="Unassembled WGS sequence"/>
</dbReference>
<dbReference type="AlphaFoldDB" id="A0A8X6NUD6"/>
<keyword evidence="3" id="KW-1185">Reference proteome</keyword>
<comment type="caution">
    <text evidence="2">The sequence shown here is derived from an EMBL/GenBank/DDBJ whole genome shotgun (WGS) entry which is preliminary data.</text>
</comment>
<evidence type="ECO:0000313" key="3">
    <source>
        <dbReference type="Proteomes" id="UP000887013"/>
    </source>
</evidence>
<gene>
    <name evidence="2" type="ORF">NPIL_111001</name>
</gene>
<name>A0A8X6NUD6_NEPPI</name>
<feature type="compositionally biased region" description="Polar residues" evidence="1">
    <location>
        <begin position="76"/>
        <end position="87"/>
    </location>
</feature>